<feature type="transmembrane region" description="Helical" evidence="10">
    <location>
        <begin position="263"/>
        <end position="285"/>
    </location>
</feature>
<dbReference type="PROSITE" id="PS00211">
    <property type="entry name" value="ABC_TRANSPORTER_1"/>
    <property type="match status" value="2"/>
</dbReference>
<feature type="transmembrane region" description="Helical" evidence="10">
    <location>
        <begin position="1107"/>
        <end position="1129"/>
    </location>
</feature>
<gene>
    <name evidence="13" type="ORF">BaRGS_00039398</name>
</gene>
<dbReference type="CDD" id="cd03244">
    <property type="entry name" value="ABCC_MRP_domain2"/>
    <property type="match status" value="1"/>
</dbReference>
<dbReference type="FunFam" id="1.20.1560.10:FF:000020">
    <property type="entry name" value="ABC metal ion transporter"/>
    <property type="match status" value="1"/>
</dbReference>
<feature type="domain" description="ABC transporter" evidence="11">
    <location>
        <begin position="1202"/>
        <end position="1416"/>
    </location>
</feature>
<dbReference type="InterPro" id="IPR017871">
    <property type="entry name" value="ABC_transporter-like_CS"/>
</dbReference>
<keyword evidence="8 10" id="KW-0472">Membrane</keyword>
<dbReference type="SUPFAM" id="SSF90123">
    <property type="entry name" value="ABC transporter transmembrane region"/>
    <property type="match status" value="2"/>
</dbReference>
<feature type="transmembrane region" description="Helical" evidence="10">
    <location>
        <begin position="223"/>
        <end position="251"/>
    </location>
</feature>
<organism evidence="13 14">
    <name type="scientific">Batillaria attramentaria</name>
    <dbReference type="NCBI Taxonomy" id="370345"/>
    <lineage>
        <taxon>Eukaryota</taxon>
        <taxon>Metazoa</taxon>
        <taxon>Spiralia</taxon>
        <taxon>Lophotrochozoa</taxon>
        <taxon>Mollusca</taxon>
        <taxon>Gastropoda</taxon>
        <taxon>Caenogastropoda</taxon>
        <taxon>Sorbeoconcha</taxon>
        <taxon>Cerithioidea</taxon>
        <taxon>Batillariidae</taxon>
        <taxon>Batillaria</taxon>
    </lineage>
</organism>
<evidence type="ECO:0000256" key="1">
    <source>
        <dbReference type="ARBA" id="ARBA00004128"/>
    </source>
</evidence>
<dbReference type="Pfam" id="PF00664">
    <property type="entry name" value="ABC_membrane"/>
    <property type="match status" value="2"/>
</dbReference>
<dbReference type="CDD" id="cd18595">
    <property type="entry name" value="ABC_6TM_MRP1_2_3_6_D1_like"/>
    <property type="match status" value="1"/>
</dbReference>
<evidence type="ECO:0000256" key="2">
    <source>
        <dbReference type="ARBA" id="ARBA00022448"/>
    </source>
</evidence>
<feature type="transmembrane region" description="Helical" evidence="10">
    <location>
        <begin position="367"/>
        <end position="389"/>
    </location>
</feature>
<name>A0ABD0J336_9CAEN</name>
<evidence type="ECO:0000256" key="9">
    <source>
        <dbReference type="SAM" id="MobiDB-lite"/>
    </source>
</evidence>
<sequence length="1421" mass="157882">MTENTTWAACLGDVLLLASYLLMVVMTQYERKKGAQLSGVPFFFWLLQATCSVIPFYTFIIEQKYKSDVGSFVLLVLAFVLQLASLILTGFVDHGRVTSKLIVTGCKKELEQSDLWPLPAQDTCSTLLPQFEQLSQREQRRCSIVNRKQQEAEMKDAAISNSVELSNCGVHEVNGHGTFTEKSGLLHNGPGQKSQSSSLAKDRQQLTKPSLSRVLFRMFGKEFFVCYLMKISSDLMILATPLLLGSLIGYLETRPAGREWQGFVLSAAMFGCLMIRSLLWCHSFFGSSRIGMKIKSVLTAAVYKKAFVLSNTVKSSVTIGEVVNLMSVDAQRIQDSMGFVFLMLTTPVLIIAACVVLYTVIGPPILAGAFVMLCLIPMTVCVVTKLGLLQRENLNFKDRRIKLYNEILSGIKVLKLHAWEPSFRQRIRAVRLKEVAILFKLGFFKTLMNVVWSMAGFLTTLATFATYVLLDRSNYLDTAKAFTLLSVFSVLRGPLYGLTNVFHALTQALVSVKRINRFLNEDELDPNAVVRDGCLDPVISMKNASFTWDRNQRPALADIDLTVGEGLLVAVVGPVGCGKSSLLSAMLGEMDKVQGEVTTRGRFAYVPQQAWIQNATVRDNILFGRPYNRSQYKQTVTACQLTHDFAIMPAGDMTEIGENGINLSGGQKQRVSVARAVYSDSDVYLLDDPLSAVDSHVGKAIFRQVIADTGILKGKTRVLVTHGVHWLPMVDDIIVMEDGKVSERGSYEELILHDGPFAQFLKTYLTVDNTDEEEDQEIAQIRNRIREEVESVTSDYGSSADEAGKERRARKKKKKPATKGGMQKIEEPEGCVSESEDEREQKRSHGTLITEEVIQKGQVKNSVLKDYCRAAGAGHITLAFVSFLAAQSVGVGYNFWLKVWSGDPKMLNASTSDLDALAAGNVFYLGTYGTMGIGQLLFLTVFYYLFWTRVVTAARVLHSRLADRLLRAPMAFFDTTPIGRILNRVSHDVEVVDDILPIVMHDNVAILSMTMVTLLVIIVQIPESIVVLLPVVVLYILCQRFYVPTMRQLGRFESVTRSPIFALFRETLTGAPSIRAYGAKDRFLEETMLLVDRNIAYSFASQALVRWLNIILDFLTAVVITTVALFAVLKTDRDSGGTIGLSVSYVLQVCGSITWLTRQICSFQSNIVSVERLKEYSELETEAEWILPDKRPPAAWPQRGEIIFNNYQTRYREGLDLVLKGVCCSIRDGEKVGIVGRTGAGKSSLVLSLFRLIESTGGAIFIDGDPVIFSGSLRTNLDPFDKYSNDELWEAVDKAHLKSAVTQLPDKLQFQCGEEGSNLSVGQRQLVCLARTLLRKTQILVLDEATAAVDMETDALIQEVIRVEFSACTVITIAHRLNTIMDYDRVMVLDEGVVREFAPPEALLADVTSLFYGMAKDAGLV</sequence>
<evidence type="ECO:0000256" key="8">
    <source>
        <dbReference type="ARBA" id="ARBA00023136"/>
    </source>
</evidence>
<feature type="transmembrane region" description="Helical" evidence="10">
    <location>
        <begin position="72"/>
        <end position="92"/>
    </location>
</feature>
<dbReference type="Gene3D" id="3.40.50.300">
    <property type="entry name" value="P-loop containing nucleotide triphosphate hydrolases"/>
    <property type="match status" value="2"/>
</dbReference>
<evidence type="ECO:0000256" key="3">
    <source>
        <dbReference type="ARBA" id="ARBA00022554"/>
    </source>
</evidence>
<keyword evidence="14" id="KW-1185">Reference proteome</keyword>
<feature type="transmembrane region" description="Helical" evidence="10">
    <location>
        <begin position="1027"/>
        <end position="1043"/>
    </location>
</feature>
<keyword evidence="5" id="KW-0547">Nucleotide-binding</keyword>
<dbReference type="Proteomes" id="UP001519460">
    <property type="component" value="Unassembled WGS sequence"/>
</dbReference>
<dbReference type="SMART" id="SM00382">
    <property type="entry name" value="AAA"/>
    <property type="match status" value="2"/>
</dbReference>
<keyword evidence="3" id="KW-0926">Vacuole</keyword>
<feature type="compositionally biased region" description="Basic residues" evidence="9">
    <location>
        <begin position="807"/>
        <end position="817"/>
    </location>
</feature>
<dbReference type="GO" id="GO:0000323">
    <property type="term" value="C:lytic vacuole"/>
    <property type="evidence" value="ECO:0007669"/>
    <property type="project" value="UniProtKB-ARBA"/>
</dbReference>
<evidence type="ECO:0000256" key="10">
    <source>
        <dbReference type="SAM" id="Phobius"/>
    </source>
</evidence>
<dbReference type="InterPro" id="IPR003593">
    <property type="entry name" value="AAA+_ATPase"/>
</dbReference>
<dbReference type="CDD" id="cd18603">
    <property type="entry name" value="ABC_6TM_MRP1_2_3_6_D2_like"/>
    <property type="match status" value="1"/>
</dbReference>
<evidence type="ECO:0000256" key="7">
    <source>
        <dbReference type="ARBA" id="ARBA00022989"/>
    </source>
</evidence>
<accession>A0ABD0J336</accession>
<feature type="region of interest" description="Disordered" evidence="9">
    <location>
        <begin position="182"/>
        <end position="202"/>
    </location>
</feature>
<dbReference type="Gene3D" id="1.20.1560.10">
    <property type="entry name" value="ABC transporter type 1, transmembrane domain"/>
    <property type="match status" value="2"/>
</dbReference>
<evidence type="ECO:0000313" key="14">
    <source>
        <dbReference type="Proteomes" id="UP001519460"/>
    </source>
</evidence>
<evidence type="ECO:0000256" key="5">
    <source>
        <dbReference type="ARBA" id="ARBA00022741"/>
    </source>
</evidence>
<evidence type="ECO:0000256" key="6">
    <source>
        <dbReference type="ARBA" id="ARBA00022840"/>
    </source>
</evidence>
<evidence type="ECO:0000259" key="11">
    <source>
        <dbReference type="PROSITE" id="PS50893"/>
    </source>
</evidence>
<feature type="transmembrane region" description="Helical" evidence="10">
    <location>
        <begin position="6"/>
        <end position="25"/>
    </location>
</feature>
<dbReference type="FunFam" id="3.40.50.300:FF:000293">
    <property type="entry name" value="ATP binding cassette subfamily C member 1"/>
    <property type="match status" value="1"/>
</dbReference>
<dbReference type="InterPro" id="IPR036640">
    <property type="entry name" value="ABC1_TM_sf"/>
</dbReference>
<comment type="caution">
    <text evidence="13">The sequence shown here is derived from an EMBL/GenBank/DDBJ whole genome shotgun (WGS) entry which is preliminary data.</text>
</comment>
<dbReference type="FunFam" id="1.20.1560.10:FF:000010">
    <property type="entry name" value="Multidrug resistance-associated ABC transporter"/>
    <property type="match status" value="1"/>
</dbReference>
<protein>
    <submittedName>
        <fullName evidence="13">Uncharacterized protein</fullName>
    </submittedName>
</protein>
<feature type="transmembrane region" description="Helical" evidence="10">
    <location>
        <begin position="482"/>
        <end position="505"/>
    </location>
</feature>
<dbReference type="CDD" id="cd03250">
    <property type="entry name" value="ABCC_MRP_domain1"/>
    <property type="match status" value="1"/>
</dbReference>
<feature type="transmembrane region" description="Helical" evidence="10">
    <location>
        <begin position="339"/>
        <end position="361"/>
    </location>
</feature>
<dbReference type="FunFam" id="3.40.50.300:FF:000604">
    <property type="entry name" value="ABC transporter B family member 28"/>
    <property type="match status" value="1"/>
</dbReference>
<reference evidence="13 14" key="1">
    <citation type="journal article" date="2023" name="Sci. Data">
        <title>Genome assembly of the Korean intertidal mud-creeper Batillaria attramentaria.</title>
        <authorList>
            <person name="Patra A.K."/>
            <person name="Ho P.T."/>
            <person name="Jun S."/>
            <person name="Lee S.J."/>
            <person name="Kim Y."/>
            <person name="Won Y.J."/>
        </authorList>
    </citation>
    <scope>NUCLEOTIDE SEQUENCE [LARGE SCALE GENOMIC DNA]</scope>
    <source>
        <strain evidence="13">Wonlab-2016</strain>
    </source>
</reference>
<feature type="transmembrane region" description="Helical" evidence="10">
    <location>
        <begin position="37"/>
        <end position="60"/>
    </location>
</feature>
<keyword evidence="7 10" id="KW-1133">Transmembrane helix</keyword>
<keyword evidence="6" id="KW-0067">ATP-binding</keyword>
<dbReference type="InterPro" id="IPR011527">
    <property type="entry name" value="ABC1_TM_dom"/>
</dbReference>
<dbReference type="InterPro" id="IPR027417">
    <property type="entry name" value="P-loop_NTPase"/>
</dbReference>
<feature type="transmembrane region" description="Helical" evidence="10">
    <location>
        <begin position="876"/>
        <end position="896"/>
    </location>
</feature>
<dbReference type="InterPro" id="IPR050173">
    <property type="entry name" value="ABC_transporter_C-like"/>
</dbReference>
<feature type="transmembrane region" description="Helical" evidence="10">
    <location>
        <begin position="1004"/>
        <end position="1021"/>
    </location>
</feature>
<dbReference type="PROSITE" id="PS50893">
    <property type="entry name" value="ABC_TRANSPORTER_2"/>
    <property type="match status" value="2"/>
</dbReference>
<keyword evidence="4 10" id="KW-0812">Transmembrane</keyword>
<comment type="subcellular location">
    <subcellularLocation>
        <location evidence="1">Vacuole membrane</location>
        <topology evidence="1">Multi-pass membrane protein</topology>
    </subcellularLocation>
</comment>
<feature type="domain" description="ABC transmembrane type-1" evidence="12">
    <location>
        <begin position="878"/>
        <end position="1165"/>
    </location>
</feature>
<keyword evidence="2" id="KW-0813">Transport</keyword>
<dbReference type="EMBL" id="JACVVK020000685">
    <property type="protein sequence ID" value="KAK7455973.1"/>
    <property type="molecule type" value="Genomic_DNA"/>
</dbReference>
<feature type="domain" description="ABC transporter" evidence="11">
    <location>
        <begin position="539"/>
        <end position="763"/>
    </location>
</feature>
<dbReference type="GO" id="GO:0022857">
    <property type="term" value="F:transmembrane transporter activity"/>
    <property type="evidence" value="ECO:0007669"/>
    <property type="project" value="UniProtKB-ARBA"/>
</dbReference>
<dbReference type="SUPFAM" id="SSF52540">
    <property type="entry name" value="P-loop containing nucleoside triphosphate hydrolases"/>
    <property type="match status" value="2"/>
</dbReference>
<dbReference type="GO" id="GO:0005524">
    <property type="term" value="F:ATP binding"/>
    <property type="evidence" value="ECO:0007669"/>
    <property type="project" value="UniProtKB-KW"/>
</dbReference>
<feature type="domain" description="ABC transmembrane type-1" evidence="12">
    <location>
        <begin position="228"/>
        <end position="507"/>
    </location>
</feature>
<dbReference type="InterPro" id="IPR003439">
    <property type="entry name" value="ABC_transporter-like_ATP-bd"/>
</dbReference>
<dbReference type="PROSITE" id="PS50929">
    <property type="entry name" value="ABC_TM1F"/>
    <property type="match status" value="2"/>
</dbReference>
<dbReference type="GO" id="GO:0005774">
    <property type="term" value="C:vacuolar membrane"/>
    <property type="evidence" value="ECO:0007669"/>
    <property type="project" value="UniProtKB-SubCell"/>
</dbReference>
<dbReference type="Pfam" id="PF00005">
    <property type="entry name" value="ABC_tran"/>
    <property type="match status" value="2"/>
</dbReference>
<evidence type="ECO:0000259" key="12">
    <source>
        <dbReference type="PROSITE" id="PS50929"/>
    </source>
</evidence>
<proteinExistence type="predicted"/>
<dbReference type="PANTHER" id="PTHR24223">
    <property type="entry name" value="ATP-BINDING CASSETTE SUB-FAMILY C"/>
    <property type="match status" value="1"/>
</dbReference>
<evidence type="ECO:0000313" key="13">
    <source>
        <dbReference type="EMBL" id="KAK7455973.1"/>
    </source>
</evidence>
<feature type="transmembrane region" description="Helical" evidence="10">
    <location>
        <begin position="450"/>
        <end position="470"/>
    </location>
</feature>
<feature type="transmembrane region" description="Helical" evidence="10">
    <location>
        <begin position="922"/>
        <end position="946"/>
    </location>
</feature>
<feature type="region of interest" description="Disordered" evidence="9">
    <location>
        <begin position="791"/>
        <end position="846"/>
    </location>
</feature>
<evidence type="ECO:0000256" key="4">
    <source>
        <dbReference type="ARBA" id="ARBA00022692"/>
    </source>
</evidence>